<feature type="domain" description="Acyl-CoA dehydrogenase/oxidase C-terminal" evidence="7">
    <location>
        <begin position="275"/>
        <end position="426"/>
    </location>
</feature>
<keyword evidence="5 6" id="KW-0560">Oxidoreductase</keyword>
<comment type="caution">
    <text evidence="9">The sequence shown here is derived from an EMBL/GenBank/DDBJ whole genome shotgun (WGS) entry which is preliminary data.</text>
</comment>
<dbReference type="GO" id="GO:0050660">
    <property type="term" value="F:flavin adenine dinucleotide binding"/>
    <property type="evidence" value="ECO:0007669"/>
    <property type="project" value="InterPro"/>
</dbReference>
<dbReference type="Gene3D" id="1.20.140.10">
    <property type="entry name" value="Butyryl-CoA Dehydrogenase, subunit A, domain 3"/>
    <property type="match status" value="1"/>
</dbReference>
<sequence>MSTNTSSHPVTTYIGESAWSLIEPRFSSFAKKTLENLIDFLETECLPAEHLYHAQIPHDPVQRWKVIPPVMEELKRKAKSRGLWNLFLSKLHYPEHGVDLTNLEYAVMAEIMGHAPLICPQATNCAAPDTGNMEVLARYANPEQQKKYLLPLLDGQIRSSFAMTEFGVASSDATNLATKIERKNGEVIVTGRKWWISGAGDPRNAIHILIGLSDPENPNPHKRFTIVLIPADHPSVKVVRPMQVFGYDDAPEGHCEVLYDHVRLNEKECLVGGWGRGFEIIQGRLGPGRIHHCMRSIGTAERALNMMLERVSDPKRKTFGKLLKEHGTIVGDIAKSRSEIDAARLLVLTAAHRIDIARAKGAMKDIGIAKFTVPTMALKVLDRAMQAFGAEGICQDQPLAQMFAGLRTLRYADGPDEVHMLQIGRAELKRVPMLAERSKRIRDKQEALEGKGKVQAKL</sequence>
<reference evidence="9" key="1">
    <citation type="submission" date="2020-04" db="EMBL/GenBank/DDBJ databases">
        <title>Analysis of mating type loci in Filobasidium floriforme.</title>
        <authorList>
            <person name="Nowrousian M."/>
        </authorList>
    </citation>
    <scope>NUCLEOTIDE SEQUENCE</scope>
    <source>
        <strain evidence="9">CBS 6242</strain>
    </source>
</reference>
<evidence type="ECO:0000313" key="9">
    <source>
        <dbReference type="EMBL" id="KAG7529402.1"/>
    </source>
</evidence>
<feature type="domain" description="Acyl-CoA oxidase/dehydrogenase middle" evidence="8">
    <location>
        <begin position="160"/>
        <end position="260"/>
    </location>
</feature>
<dbReference type="InterPro" id="IPR036250">
    <property type="entry name" value="AcylCo_DH-like_C"/>
</dbReference>
<dbReference type="Gene3D" id="2.40.110.10">
    <property type="entry name" value="Butyryl-CoA Dehydrogenase, subunit A, domain 2"/>
    <property type="match status" value="1"/>
</dbReference>
<comment type="cofactor">
    <cofactor evidence="1 6">
        <name>FAD</name>
        <dbReference type="ChEBI" id="CHEBI:57692"/>
    </cofactor>
</comment>
<dbReference type="OrthoDB" id="434771at2759"/>
<organism evidence="9 10">
    <name type="scientific">Filobasidium floriforme</name>
    <dbReference type="NCBI Taxonomy" id="5210"/>
    <lineage>
        <taxon>Eukaryota</taxon>
        <taxon>Fungi</taxon>
        <taxon>Dikarya</taxon>
        <taxon>Basidiomycota</taxon>
        <taxon>Agaricomycotina</taxon>
        <taxon>Tremellomycetes</taxon>
        <taxon>Filobasidiales</taxon>
        <taxon>Filobasidiaceae</taxon>
        <taxon>Filobasidium</taxon>
    </lineage>
</organism>
<dbReference type="InterPro" id="IPR006091">
    <property type="entry name" value="Acyl-CoA_Oxase/DH_mid-dom"/>
</dbReference>
<dbReference type="InterPro" id="IPR037069">
    <property type="entry name" value="AcylCoA_DH/ox_N_sf"/>
</dbReference>
<dbReference type="SUPFAM" id="SSF56645">
    <property type="entry name" value="Acyl-CoA dehydrogenase NM domain-like"/>
    <property type="match status" value="1"/>
</dbReference>
<dbReference type="GO" id="GO:0033539">
    <property type="term" value="P:fatty acid beta-oxidation using acyl-CoA dehydrogenase"/>
    <property type="evidence" value="ECO:0007669"/>
    <property type="project" value="TreeGrafter"/>
</dbReference>
<dbReference type="Proteomes" id="UP000812966">
    <property type="component" value="Unassembled WGS sequence"/>
</dbReference>
<dbReference type="AlphaFoldDB" id="A0A8K0JGY1"/>
<evidence type="ECO:0000256" key="3">
    <source>
        <dbReference type="ARBA" id="ARBA00022630"/>
    </source>
</evidence>
<keyword evidence="10" id="KW-1185">Reference proteome</keyword>
<dbReference type="InterPro" id="IPR009075">
    <property type="entry name" value="AcylCo_DH/oxidase_C"/>
</dbReference>
<evidence type="ECO:0000256" key="4">
    <source>
        <dbReference type="ARBA" id="ARBA00022827"/>
    </source>
</evidence>
<evidence type="ECO:0000259" key="7">
    <source>
        <dbReference type="Pfam" id="PF00441"/>
    </source>
</evidence>
<comment type="similarity">
    <text evidence="2 6">Belongs to the acyl-CoA dehydrogenase family.</text>
</comment>
<dbReference type="InterPro" id="IPR009100">
    <property type="entry name" value="AcylCoA_DH/oxidase_NM_dom_sf"/>
</dbReference>
<name>A0A8K0JGY1_9TREE</name>
<dbReference type="PANTHER" id="PTHR48083">
    <property type="entry name" value="MEDIUM-CHAIN SPECIFIC ACYL-COA DEHYDROGENASE, MITOCHONDRIAL-RELATED"/>
    <property type="match status" value="1"/>
</dbReference>
<keyword evidence="3 6" id="KW-0285">Flavoprotein</keyword>
<dbReference type="PANTHER" id="PTHR48083:SF13">
    <property type="entry name" value="ACYL-COA DEHYDROGENASE FAMILY MEMBER 11"/>
    <property type="match status" value="1"/>
</dbReference>
<dbReference type="InterPro" id="IPR050741">
    <property type="entry name" value="Acyl-CoA_dehydrogenase"/>
</dbReference>
<dbReference type="SUPFAM" id="SSF47203">
    <property type="entry name" value="Acyl-CoA dehydrogenase C-terminal domain-like"/>
    <property type="match status" value="1"/>
</dbReference>
<dbReference type="GO" id="GO:0003995">
    <property type="term" value="F:acyl-CoA dehydrogenase activity"/>
    <property type="evidence" value="ECO:0007669"/>
    <property type="project" value="TreeGrafter"/>
</dbReference>
<evidence type="ECO:0000256" key="5">
    <source>
        <dbReference type="ARBA" id="ARBA00023002"/>
    </source>
</evidence>
<dbReference type="Pfam" id="PF00441">
    <property type="entry name" value="Acyl-CoA_dh_1"/>
    <property type="match status" value="1"/>
</dbReference>
<evidence type="ECO:0000256" key="6">
    <source>
        <dbReference type="RuleBase" id="RU362125"/>
    </source>
</evidence>
<gene>
    <name evidence="9" type="ORF">FFLO_05674</name>
</gene>
<proteinExistence type="inferred from homology"/>
<dbReference type="Pfam" id="PF02770">
    <property type="entry name" value="Acyl-CoA_dh_M"/>
    <property type="match status" value="1"/>
</dbReference>
<evidence type="ECO:0000313" key="10">
    <source>
        <dbReference type="Proteomes" id="UP000812966"/>
    </source>
</evidence>
<dbReference type="Gene3D" id="1.10.540.10">
    <property type="entry name" value="Acyl-CoA dehydrogenase/oxidase, N-terminal domain"/>
    <property type="match status" value="1"/>
</dbReference>
<evidence type="ECO:0000256" key="2">
    <source>
        <dbReference type="ARBA" id="ARBA00009347"/>
    </source>
</evidence>
<accession>A0A8K0JGY1</accession>
<evidence type="ECO:0008006" key="11">
    <source>
        <dbReference type="Google" id="ProtNLM"/>
    </source>
</evidence>
<evidence type="ECO:0000256" key="1">
    <source>
        <dbReference type="ARBA" id="ARBA00001974"/>
    </source>
</evidence>
<dbReference type="InterPro" id="IPR046373">
    <property type="entry name" value="Acyl-CoA_Oxase/DH_mid-dom_sf"/>
</dbReference>
<dbReference type="GO" id="GO:0005737">
    <property type="term" value="C:cytoplasm"/>
    <property type="evidence" value="ECO:0007669"/>
    <property type="project" value="TreeGrafter"/>
</dbReference>
<evidence type="ECO:0000259" key="8">
    <source>
        <dbReference type="Pfam" id="PF02770"/>
    </source>
</evidence>
<protein>
    <recommendedName>
        <fullName evidence="11">Acyl-CoA dehydrogenase</fullName>
    </recommendedName>
</protein>
<dbReference type="EMBL" id="JABELV010000151">
    <property type="protein sequence ID" value="KAG7529402.1"/>
    <property type="molecule type" value="Genomic_DNA"/>
</dbReference>
<keyword evidence="4 6" id="KW-0274">FAD</keyword>